<evidence type="ECO:0000256" key="18">
    <source>
        <dbReference type="ARBA" id="ARBA00048493"/>
    </source>
</evidence>
<dbReference type="GO" id="GO:0008360">
    <property type="term" value="P:regulation of cell shape"/>
    <property type="evidence" value="ECO:0007669"/>
    <property type="project" value="UniProtKB-KW"/>
</dbReference>
<dbReference type="GO" id="GO:0006048">
    <property type="term" value="P:UDP-N-acetylglucosamine biosynthetic process"/>
    <property type="evidence" value="ECO:0007669"/>
    <property type="project" value="UniProtKB-UniPathway"/>
</dbReference>
<evidence type="ECO:0000256" key="20">
    <source>
        <dbReference type="HAMAP-Rule" id="MF_01631"/>
    </source>
</evidence>
<comment type="pathway">
    <text evidence="20">Bacterial outer membrane biogenesis; LPS lipid A biosynthesis.</text>
</comment>
<dbReference type="CDD" id="cd03353">
    <property type="entry name" value="LbH_GlmU_C"/>
    <property type="match status" value="1"/>
</dbReference>
<comment type="caution">
    <text evidence="20">Lacks conserved residue(s) required for the propagation of feature annotation.</text>
</comment>
<evidence type="ECO:0000256" key="17">
    <source>
        <dbReference type="ARBA" id="ARBA00048247"/>
    </source>
</evidence>
<keyword evidence="6 20" id="KW-0963">Cytoplasm</keyword>
<dbReference type="GO" id="GO:0009245">
    <property type="term" value="P:lipid A biosynthetic process"/>
    <property type="evidence" value="ECO:0007669"/>
    <property type="project" value="UniProtKB-UniRule"/>
</dbReference>
<dbReference type="GO" id="GO:0019134">
    <property type="term" value="F:glucosamine-1-phosphate N-acetyltransferase activity"/>
    <property type="evidence" value="ECO:0007669"/>
    <property type="project" value="UniProtKB-UniRule"/>
</dbReference>
<keyword evidence="14 20" id="KW-0511">Multifunctional enzyme</keyword>
<evidence type="ECO:0000256" key="4">
    <source>
        <dbReference type="ARBA" id="ARBA00007707"/>
    </source>
</evidence>
<dbReference type="PANTHER" id="PTHR43584">
    <property type="entry name" value="NUCLEOTIDYL TRANSFERASE"/>
    <property type="match status" value="1"/>
</dbReference>
<comment type="cofactor">
    <cofactor evidence="20">
        <name>Mg(2+)</name>
        <dbReference type="ChEBI" id="CHEBI:18420"/>
    </cofactor>
    <text evidence="20">Binds 1 Mg(2+) ion per subunit.</text>
</comment>
<comment type="caution">
    <text evidence="22">The sequence shown here is derived from an EMBL/GenBank/DDBJ whole genome shotgun (WGS) entry which is preliminary data.</text>
</comment>
<dbReference type="InterPro" id="IPR011004">
    <property type="entry name" value="Trimer_LpxA-like_sf"/>
</dbReference>
<organism evidence="22 23">
    <name type="scientific">Lysinibacillus fusiformis</name>
    <dbReference type="NCBI Taxonomy" id="28031"/>
    <lineage>
        <taxon>Bacteria</taxon>
        <taxon>Bacillati</taxon>
        <taxon>Bacillota</taxon>
        <taxon>Bacilli</taxon>
        <taxon>Bacillales</taxon>
        <taxon>Bacillaceae</taxon>
        <taxon>Lysinibacillus</taxon>
    </lineage>
</organism>
<dbReference type="GO" id="GO:0005737">
    <property type="term" value="C:cytoplasm"/>
    <property type="evidence" value="ECO:0007669"/>
    <property type="project" value="UniProtKB-SubCell"/>
</dbReference>
<feature type="binding site" evidence="20">
    <location>
        <position position="73"/>
    </location>
    <ligand>
        <name>UDP-N-acetyl-alpha-D-glucosamine</name>
        <dbReference type="ChEBI" id="CHEBI:57705"/>
    </ligand>
</feature>
<dbReference type="HAMAP" id="MF_01631">
    <property type="entry name" value="GlmU"/>
    <property type="match status" value="1"/>
</dbReference>
<dbReference type="GO" id="GO:0016020">
    <property type="term" value="C:membrane"/>
    <property type="evidence" value="ECO:0007669"/>
    <property type="project" value="GOC"/>
</dbReference>
<feature type="binding site" evidence="20">
    <location>
        <position position="155"/>
    </location>
    <ligand>
        <name>UDP-N-acetyl-alpha-D-glucosamine</name>
        <dbReference type="ChEBI" id="CHEBI:57705"/>
    </ligand>
</feature>
<evidence type="ECO:0000256" key="5">
    <source>
        <dbReference type="ARBA" id="ARBA00007947"/>
    </source>
</evidence>
<dbReference type="InterPro" id="IPR038009">
    <property type="entry name" value="GlmU_C_LbH"/>
</dbReference>
<evidence type="ECO:0000256" key="6">
    <source>
        <dbReference type="ARBA" id="ARBA00022490"/>
    </source>
</evidence>
<dbReference type="NCBIfam" id="NF010934">
    <property type="entry name" value="PRK14354.1"/>
    <property type="match status" value="1"/>
</dbReference>
<evidence type="ECO:0000256" key="16">
    <source>
        <dbReference type="ARBA" id="ARBA00023316"/>
    </source>
</evidence>
<gene>
    <name evidence="20" type="primary">glmU</name>
    <name evidence="22" type="ORF">SAMN02787113_04607</name>
</gene>
<dbReference type="Gene3D" id="2.160.10.10">
    <property type="entry name" value="Hexapeptide repeat proteins"/>
    <property type="match status" value="1"/>
</dbReference>
<feature type="binding site" evidence="20">
    <location>
        <position position="228"/>
    </location>
    <ligand>
        <name>UDP-N-acetyl-alpha-D-glucosamine</name>
        <dbReference type="ChEBI" id="CHEBI:57705"/>
    </ligand>
</feature>
<dbReference type="PANTHER" id="PTHR43584:SF3">
    <property type="entry name" value="BIFUNCTIONAL PROTEIN GLMU"/>
    <property type="match status" value="1"/>
</dbReference>
<dbReference type="EMBL" id="FOEL01000026">
    <property type="protein sequence ID" value="SER79537.1"/>
    <property type="molecule type" value="Genomic_DNA"/>
</dbReference>
<dbReference type="GO" id="GO:0003977">
    <property type="term" value="F:UDP-N-acetylglucosamine diphosphorylase activity"/>
    <property type="evidence" value="ECO:0007669"/>
    <property type="project" value="UniProtKB-UniRule"/>
</dbReference>
<evidence type="ECO:0000256" key="10">
    <source>
        <dbReference type="ARBA" id="ARBA00022737"/>
    </source>
</evidence>
<reference evidence="22 23" key="1">
    <citation type="submission" date="2016-10" db="EMBL/GenBank/DDBJ databases">
        <authorList>
            <person name="Varghese N."/>
            <person name="Submissions S."/>
        </authorList>
    </citation>
    <scope>NUCLEOTIDE SEQUENCE [LARGE SCALE GENOMIC DNA]</scope>
    <source>
        <strain evidence="22 23">TC-13</strain>
    </source>
</reference>
<evidence type="ECO:0000256" key="14">
    <source>
        <dbReference type="ARBA" id="ARBA00023268"/>
    </source>
</evidence>
<evidence type="ECO:0000256" key="2">
    <source>
        <dbReference type="ARBA" id="ARBA00005166"/>
    </source>
</evidence>
<evidence type="ECO:0000256" key="9">
    <source>
        <dbReference type="ARBA" id="ARBA00022723"/>
    </source>
</evidence>
<evidence type="ECO:0000256" key="8">
    <source>
        <dbReference type="ARBA" id="ARBA00022695"/>
    </source>
</evidence>
<dbReference type="Pfam" id="PF00483">
    <property type="entry name" value="NTP_transferase"/>
    <property type="match status" value="1"/>
</dbReference>
<comment type="similarity">
    <text evidence="4 20">In the C-terminal section; belongs to the transferase hexapeptide repeat family.</text>
</comment>
<feature type="region of interest" description="Pyrophosphorylase" evidence="20">
    <location>
        <begin position="1"/>
        <end position="230"/>
    </location>
</feature>
<feature type="binding site" evidence="20">
    <location>
        <position position="377"/>
    </location>
    <ligand>
        <name>UDP-N-acetyl-alpha-D-glucosamine</name>
        <dbReference type="ChEBI" id="CHEBI:57705"/>
    </ligand>
</feature>
<feature type="binding site" evidence="20">
    <location>
        <position position="423"/>
    </location>
    <ligand>
        <name>acetyl-CoA</name>
        <dbReference type="ChEBI" id="CHEBI:57288"/>
    </ligand>
</feature>
<name>A0A1H9S3G0_9BACI</name>
<dbReference type="SUPFAM" id="SSF53448">
    <property type="entry name" value="Nucleotide-diphospho-sugar transferases"/>
    <property type="match status" value="1"/>
</dbReference>
<keyword evidence="16 20" id="KW-0961">Cell wall biogenesis/degradation</keyword>
<keyword evidence="7 20" id="KW-0808">Transferase</keyword>
<dbReference type="InterPro" id="IPR005882">
    <property type="entry name" value="Bifunctional_GlmU"/>
</dbReference>
<feature type="region of interest" description="N-acetyltransferase" evidence="20">
    <location>
        <begin position="252"/>
        <end position="456"/>
    </location>
</feature>
<feature type="region of interest" description="Linker" evidence="20">
    <location>
        <begin position="231"/>
        <end position="251"/>
    </location>
</feature>
<dbReference type="InterPro" id="IPR018357">
    <property type="entry name" value="Hexapep_transf_CS"/>
</dbReference>
<evidence type="ECO:0000256" key="11">
    <source>
        <dbReference type="ARBA" id="ARBA00022842"/>
    </source>
</evidence>
<dbReference type="GO" id="GO:0071555">
    <property type="term" value="P:cell wall organization"/>
    <property type="evidence" value="ECO:0007669"/>
    <property type="project" value="UniProtKB-KW"/>
</dbReference>
<dbReference type="SUPFAM" id="SSF51161">
    <property type="entry name" value="Trimeric LpxA-like enzymes"/>
    <property type="match status" value="1"/>
</dbReference>
<feature type="binding site" evidence="20">
    <location>
        <position position="103"/>
    </location>
    <ligand>
        <name>Mg(2+)</name>
        <dbReference type="ChEBI" id="CHEBI:18420"/>
    </ligand>
</feature>
<keyword evidence="12 20" id="KW-0133">Cell shape</keyword>
<keyword evidence="8 20" id="KW-0548">Nucleotidyltransferase</keyword>
<feature type="binding site" evidence="20">
    <location>
        <position position="140"/>
    </location>
    <ligand>
        <name>UDP-N-acetyl-alpha-D-glucosamine</name>
        <dbReference type="ChEBI" id="CHEBI:57705"/>
    </ligand>
</feature>
<dbReference type="EC" id="2.3.1.157" evidence="20"/>
<keyword evidence="13 20" id="KW-0573">Peptidoglycan synthesis</keyword>
<feature type="binding site" evidence="20">
    <location>
        <position position="366"/>
    </location>
    <ligand>
        <name>UDP-N-acetyl-alpha-D-glucosamine</name>
        <dbReference type="ChEBI" id="CHEBI:57705"/>
    </ligand>
</feature>
<evidence type="ECO:0000313" key="22">
    <source>
        <dbReference type="EMBL" id="SER79537.1"/>
    </source>
</evidence>
<feature type="binding site" evidence="20">
    <location>
        <position position="228"/>
    </location>
    <ligand>
        <name>Mg(2+)</name>
        <dbReference type="ChEBI" id="CHEBI:18420"/>
    </ligand>
</feature>
<accession>A0A1H9S3G0</accession>
<feature type="domain" description="Nucleotidyl transferase" evidence="21">
    <location>
        <begin position="6"/>
        <end position="220"/>
    </location>
</feature>
<evidence type="ECO:0000259" key="21">
    <source>
        <dbReference type="Pfam" id="PF00483"/>
    </source>
</evidence>
<feature type="binding site" evidence="20">
    <location>
        <position position="23"/>
    </location>
    <ligand>
        <name>UDP-N-acetyl-alpha-D-glucosamine</name>
        <dbReference type="ChEBI" id="CHEBI:57705"/>
    </ligand>
</feature>
<feature type="binding site" evidence="20">
    <location>
        <position position="333"/>
    </location>
    <ligand>
        <name>UDP-N-acetyl-alpha-D-glucosamine</name>
        <dbReference type="ChEBI" id="CHEBI:57705"/>
    </ligand>
</feature>
<comment type="catalytic activity">
    <reaction evidence="18 20">
        <text>N-acetyl-alpha-D-glucosamine 1-phosphate + UTP + H(+) = UDP-N-acetyl-alpha-D-glucosamine + diphosphate</text>
        <dbReference type="Rhea" id="RHEA:13509"/>
        <dbReference type="ChEBI" id="CHEBI:15378"/>
        <dbReference type="ChEBI" id="CHEBI:33019"/>
        <dbReference type="ChEBI" id="CHEBI:46398"/>
        <dbReference type="ChEBI" id="CHEBI:57705"/>
        <dbReference type="ChEBI" id="CHEBI:57776"/>
        <dbReference type="EC" id="2.7.7.23"/>
    </reaction>
</comment>
<keyword evidence="10 20" id="KW-0677">Repeat</keyword>
<evidence type="ECO:0000256" key="13">
    <source>
        <dbReference type="ARBA" id="ARBA00022984"/>
    </source>
</evidence>
<dbReference type="PROSITE" id="PS00101">
    <property type="entry name" value="HEXAPEP_TRANSFERASES"/>
    <property type="match status" value="1"/>
</dbReference>
<evidence type="ECO:0000313" key="23">
    <source>
        <dbReference type="Proteomes" id="UP000199410"/>
    </source>
</evidence>
<feature type="binding site" evidence="20">
    <location>
        <begin position="386"/>
        <end position="387"/>
    </location>
    <ligand>
        <name>acetyl-CoA</name>
        <dbReference type="ChEBI" id="CHEBI:57288"/>
    </ligand>
</feature>
<dbReference type="InterPro" id="IPR005835">
    <property type="entry name" value="NTP_transferase_dom"/>
</dbReference>
<comment type="subcellular location">
    <subcellularLocation>
        <location evidence="1 20">Cytoplasm</location>
    </subcellularLocation>
</comment>
<dbReference type="EC" id="2.7.7.23" evidence="20"/>
<evidence type="ECO:0000256" key="12">
    <source>
        <dbReference type="ARBA" id="ARBA00022960"/>
    </source>
</evidence>
<keyword evidence="11 20" id="KW-0460">Magnesium</keyword>
<evidence type="ECO:0000256" key="15">
    <source>
        <dbReference type="ARBA" id="ARBA00023315"/>
    </source>
</evidence>
<evidence type="ECO:0000256" key="3">
    <source>
        <dbReference type="ARBA" id="ARBA00005208"/>
    </source>
</evidence>
<evidence type="ECO:0000256" key="7">
    <source>
        <dbReference type="ARBA" id="ARBA00022679"/>
    </source>
</evidence>
<dbReference type="UniPathway" id="UPA00113">
    <property type="reaction ID" value="UER00532"/>
</dbReference>
<sequence length="456" mass="49393">MSNIFAVILAAGQGTRMKSKLYKVLHPVCGKPMVQHVVDHIQTLDVNRIVTVVGHGAEKVQHQLGDKSEYVLQAEQLGTAHAVQQAEGILGNEEGTTLVVCGDTPLIRPETMQALFEHHQAKNAKATILTAIAENPTGYGRILRSENGQVEQIVEQKDASAAQQLVKEINTGTYCFDNKLLFETLKLVKNDNAQGEYYLPDVIEILQKQGDIVEAYVTDDFEETLGVNDRVALSQAETLMRARINEKHMRNGVTIIHPETTYISAESVIGSDTVIQPGCMIEGATVIGEDCNIGPNTQIADSRIGDRTTVHSSVVRESAIAEDVAVGPFAHIRPLSDIGSHVKIGNFVEVKKSKLGNDTKVSHLSYIGDAEIGSNVNVGCGSITVNYDGKNKYKTIIEDDVFVGCNTNLVAPVKVGKGSFIAAGSTITKEVPEDALAIARARQENKPNYVSKLNLK</sequence>
<comment type="catalytic activity">
    <reaction evidence="17 20">
        <text>alpha-D-glucosamine 1-phosphate + acetyl-CoA = N-acetyl-alpha-D-glucosamine 1-phosphate + CoA + H(+)</text>
        <dbReference type="Rhea" id="RHEA:13725"/>
        <dbReference type="ChEBI" id="CHEBI:15378"/>
        <dbReference type="ChEBI" id="CHEBI:57287"/>
        <dbReference type="ChEBI" id="CHEBI:57288"/>
        <dbReference type="ChEBI" id="CHEBI:57776"/>
        <dbReference type="ChEBI" id="CHEBI:58516"/>
        <dbReference type="EC" id="2.3.1.157"/>
    </reaction>
</comment>
<feature type="binding site" evidence="20">
    <location>
        <position position="351"/>
    </location>
    <ligand>
        <name>UDP-N-acetyl-alpha-D-glucosamine</name>
        <dbReference type="ChEBI" id="CHEBI:57705"/>
    </ligand>
</feature>
<dbReference type="Proteomes" id="UP000199410">
    <property type="component" value="Unassembled WGS sequence"/>
</dbReference>
<dbReference type="GO" id="GO:0000287">
    <property type="term" value="F:magnesium ion binding"/>
    <property type="evidence" value="ECO:0007669"/>
    <property type="project" value="UniProtKB-UniRule"/>
</dbReference>
<dbReference type="GO" id="GO:0000902">
    <property type="term" value="P:cell morphogenesis"/>
    <property type="evidence" value="ECO:0007669"/>
    <property type="project" value="UniProtKB-UniRule"/>
</dbReference>
<comment type="pathway">
    <text evidence="3 20">Nucleotide-sugar biosynthesis; UDP-N-acetyl-alpha-D-glucosamine biosynthesis; UDP-N-acetyl-alpha-D-glucosamine from N-acetyl-alpha-D-glucosamine 1-phosphate: step 1/1.</text>
</comment>
<evidence type="ECO:0000256" key="19">
    <source>
        <dbReference type="ARBA" id="ARBA00049628"/>
    </source>
</evidence>
<dbReference type="InterPro" id="IPR029044">
    <property type="entry name" value="Nucleotide-diphossugar_trans"/>
</dbReference>
<dbReference type="InterPro" id="IPR001451">
    <property type="entry name" value="Hexapep"/>
</dbReference>
<dbReference type="RefSeq" id="WP_043990714.1">
    <property type="nucleotide sequence ID" value="NZ_BJOM01000027.1"/>
</dbReference>
<protein>
    <recommendedName>
        <fullName evidence="20">Bifunctional protein GlmU</fullName>
    </recommendedName>
    <domain>
        <recommendedName>
            <fullName evidence="20">UDP-N-acetylglucosamine pyrophosphorylase</fullName>
            <ecNumber evidence="20">2.7.7.23</ecNumber>
        </recommendedName>
        <alternativeName>
            <fullName evidence="20">N-acetylglucosamine-1-phosphate uridyltransferase</fullName>
        </alternativeName>
    </domain>
    <domain>
        <recommendedName>
            <fullName evidence="20">Glucosamine-1-phosphate N-acetyltransferase</fullName>
            <ecNumber evidence="20">2.3.1.157</ecNumber>
        </recommendedName>
    </domain>
</protein>
<feature type="binding site" evidence="20">
    <location>
        <begin position="9"/>
        <end position="12"/>
    </location>
    <ligand>
        <name>UDP-N-acetyl-alpha-D-glucosamine</name>
        <dbReference type="ChEBI" id="CHEBI:57705"/>
    </ligand>
</feature>
<dbReference type="Pfam" id="PF00132">
    <property type="entry name" value="Hexapep"/>
    <property type="match status" value="2"/>
</dbReference>
<feature type="binding site" evidence="20">
    <location>
        <begin position="78"/>
        <end position="79"/>
    </location>
    <ligand>
        <name>UDP-N-acetyl-alpha-D-glucosamine</name>
        <dbReference type="ChEBI" id="CHEBI:57705"/>
    </ligand>
</feature>
<dbReference type="Gene3D" id="3.90.550.10">
    <property type="entry name" value="Spore Coat Polysaccharide Biosynthesis Protein SpsA, Chain A"/>
    <property type="match status" value="1"/>
</dbReference>
<dbReference type="AlphaFoldDB" id="A0A1H9S3G0"/>
<keyword evidence="9 20" id="KW-0479">Metal-binding</keyword>
<proteinExistence type="inferred from homology"/>
<dbReference type="InterPro" id="IPR050065">
    <property type="entry name" value="GlmU-like"/>
</dbReference>
<feature type="active site" description="Proton acceptor" evidence="20">
    <location>
        <position position="363"/>
    </location>
</feature>
<dbReference type="CDD" id="cd02540">
    <property type="entry name" value="GT2_GlmU_N_bac"/>
    <property type="match status" value="1"/>
</dbReference>
<dbReference type="UniPathway" id="UPA00973"/>
<evidence type="ECO:0000256" key="1">
    <source>
        <dbReference type="ARBA" id="ARBA00004496"/>
    </source>
</evidence>
<feature type="binding site" evidence="20">
    <location>
        <position position="170"/>
    </location>
    <ligand>
        <name>UDP-N-acetyl-alpha-D-glucosamine</name>
        <dbReference type="ChEBI" id="CHEBI:57705"/>
    </ligand>
</feature>
<comment type="subunit">
    <text evidence="20">Homotrimer.</text>
</comment>
<feature type="binding site" evidence="20">
    <location>
        <position position="440"/>
    </location>
    <ligand>
        <name>acetyl-CoA</name>
        <dbReference type="ChEBI" id="CHEBI:57288"/>
    </ligand>
</feature>
<dbReference type="NCBIfam" id="TIGR01173">
    <property type="entry name" value="glmU"/>
    <property type="match status" value="1"/>
</dbReference>
<dbReference type="GO" id="GO:0009252">
    <property type="term" value="P:peptidoglycan biosynthetic process"/>
    <property type="evidence" value="ECO:0007669"/>
    <property type="project" value="UniProtKB-UniRule"/>
</dbReference>
<keyword evidence="15 20" id="KW-0012">Acyltransferase</keyword>
<comment type="function">
    <text evidence="19 20">Catalyzes the last two sequential reactions in the de novo biosynthetic pathway for UDP-N-acetylglucosamine (UDP-GlcNAc). The C-terminal domain catalyzes the transfer of acetyl group from acetyl coenzyme A to glucosamine-1-phosphate (GlcN-1-P) to produce N-acetylglucosamine-1-phosphate (GlcNAc-1-P), which is converted into UDP-GlcNAc by the transfer of uridine 5-monophosphate (from uridine 5-triphosphate), a reaction catalyzed by the N-terminal domain.</text>
</comment>
<comment type="pathway">
    <text evidence="2 20">Nucleotide-sugar biosynthesis; UDP-N-acetyl-alpha-D-glucosamine biosynthesis; N-acetyl-alpha-D-glucosamine 1-phosphate from alpha-D-glucosamine 6-phosphate (route II): step 2/2.</text>
</comment>
<comment type="similarity">
    <text evidence="5 20">In the N-terminal section; belongs to the N-acetylglucosamine-1-phosphate uridyltransferase family.</text>
</comment>